<proteinExistence type="predicted"/>
<evidence type="ECO:0000313" key="2">
    <source>
        <dbReference type="Proteomes" id="UP000292282"/>
    </source>
</evidence>
<dbReference type="EMBL" id="PITK01000222">
    <property type="protein sequence ID" value="TBU18894.1"/>
    <property type="molecule type" value="Genomic_DNA"/>
</dbReference>
<protein>
    <submittedName>
        <fullName evidence="1">Uncharacterized protein</fullName>
    </submittedName>
</protein>
<dbReference type="Proteomes" id="UP000292282">
    <property type="component" value="Unassembled WGS sequence"/>
</dbReference>
<dbReference type="AlphaFoldDB" id="A0A4Q9LZD5"/>
<reference evidence="1 2" key="1">
    <citation type="submission" date="2017-12" db="EMBL/GenBank/DDBJ databases">
        <authorList>
            <person name="Pombert J.-F."/>
            <person name="Haag K.L."/>
            <person name="Ebert D."/>
        </authorList>
    </citation>
    <scope>NUCLEOTIDE SEQUENCE [LARGE SCALE GENOMIC DNA]</scope>
    <source>
        <strain evidence="1">IL-G-3</strain>
    </source>
</reference>
<accession>A0A4Q9LZD5</accession>
<gene>
    <name evidence="1" type="ORF">CWI38_0222p0020</name>
</gene>
<dbReference type="VEuPathDB" id="MicrosporidiaDB:CWI38_0222p0020"/>
<name>A0A4Q9LZD5_9MICR</name>
<keyword evidence="2" id="KW-1185">Reference proteome</keyword>
<sequence length="298" mass="34653">MCIRGRNSEDIIVFWVLKIDLSVTYDDYLIVFLADNHSTMFPSQNEKANIFNWLPNWKAAGIDGIYDFFHEETYNSSQIFCVTKVCQQEVEGREIVDDNQLRAVRLPRSEKADIFDLDDAVRAVLKELEKVLHGSKFKSEHLVLKQLDSLKKLENTNKTQLYDLLANDLDLISKCDVKIILYVMTRDGIGTKYYISDLKRLQIPHNLDAYIQRIVMKKTVETISLKKQQELLTEPRFLKTYTFLKTSIKKITPIILKGGTALEEPTINIIEESDLEKETVMVKRGRRKYLKILKKVLT</sequence>
<organism evidence="1 2">
    <name type="scientific">Hamiltosporidium tvaerminnensis</name>
    <dbReference type="NCBI Taxonomy" id="1176355"/>
    <lineage>
        <taxon>Eukaryota</taxon>
        <taxon>Fungi</taxon>
        <taxon>Fungi incertae sedis</taxon>
        <taxon>Microsporidia</taxon>
        <taxon>Dubosqiidae</taxon>
        <taxon>Hamiltosporidium</taxon>
    </lineage>
</organism>
<comment type="caution">
    <text evidence="1">The sequence shown here is derived from an EMBL/GenBank/DDBJ whole genome shotgun (WGS) entry which is preliminary data.</text>
</comment>
<evidence type="ECO:0000313" key="1">
    <source>
        <dbReference type="EMBL" id="TBU18894.1"/>
    </source>
</evidence>
<dbReference type="OrthoDB" id="2192644at2759"/>